<dbReference type="AlphaFoldDB" id="A0A9X2MLX8"/>
<dbReference type="EMBL" id="JANJZL010000021">
    <property type="protein sequence ID" value="MCR2045567.1"/>
    <property type="molecule type" value="Genomic_DNA"/>
</dbReference>
<accession>A0A9X2MLX8</accession>
<protein>
    <submittedName>
        <fullName evidence="1">Cyclic lactone autoinducer peptide</fullName>
    </submittedName>
</protein>
<reference evidence="1" key="1">
    <citation type="submission" date="2022-07" db="EMBL/GenBank/DDBJ databases">
        <title>Enhanced cultured diversity of the mouse gut microbiota enables custom-made synthetic communities.</title>
        <authorList>
            <person name="Afrizal A."/>
        </authorList>
    </citation>
    <scope>NUCLEOTIDE SEQUENCE</scope>
    <source>
        <strain evidence="1">DSM 29482</strain>
    </source>
</reference>
<comment type="caution">
    <text evidence="1">The sequence shown here is derived from an EMBL/GenBank/DDBJ whole genome shotgun (WGS) entry which is preliminary data.</text>
</comment>
<dbReference type="InterPro" id="IPR009229">
    <property type="entry name" value="AgrD"/>
</dbReference>
<keyword evidence="2" id="KW-1185">Reference proteome</keyword>
<dbReference type="NCBIfam" id="TIGR04223">
    <property type="entry name" value="quorum_AgrD"/>
    <property type="match status" value="1"/>
</dbReference>
<gene>
    <name evidence="1" type="ORF">NSA23_15895</name>
</gene>
<dbReference type="Proteomes" id="UP001142078">
    <property type="component" value="Unassembled WGS sequence"/>
</dbReference>
<evidence type="ECO:0000313" key="2">
    <source>
        <dbReference type="Proteomes" id="UP001142078"/>
    </source>
</evidence>
<name>A0A9X2MLX8_9FIRM</name>
<dbReference type="OrthoDB" id="23928at1737404"/>
<evidence type="ECO:0000313" key="1">
    <source>
        <dbReference type="EMBL" id="MCR2045567.1"/>
    </source>
</evidence>
<proteinExistence type="predicted"/>
<organism evidence="1 2">
    <name type="scientific">Anaerosalibacter massiliensis</name>
    <dbReference type="NCBI Taxonomy" id="1347392"/>
    <lineage>
        <taxon>Bacteria</taxon>
        <taxon>Bacillati</taxon>
        <taxon>Bacillota</taxon>
        <taxon>Tissierellia</taxon>
        <taxon>Tissierellales</taxon>
        <taxon>Sporanaerobacteraceae</taxon>
        <taxon>Anaerosalibacter</taxon>
    </lineage>
</organism>
<sequence>MKGILTILASFLGLIARTGASTCSAMILHEPEIPESLKK</sequence>
<dbReference type="RefSeq" id="WP_075052128.1">
    <property type="nucleotide sequence ID" value="NZ_CABKTM010000044.1"/>
</dbReference>